<keyword evidence="6 16" id="KW-0732">Signal</keyword>
<dbReference type="Gene3D" id="1.10.510.10">
    <property type="entry name" value="Transferase(Phosphotransferase) domain 1"/>
    <property type="match status" value="1"/>
</dbReference>
<evidence type="ECO:0000256" key="13">
    <source>
        <dbReference type="ARBA" id="ARBA00023170"/>
    </source>
</evidence>
<dbReference type="Pfam" id="PF01657">
    <property type="entry name" value="Stress-antifung"/>
    <property type="match status" value="4"/>
</dbReference>
<dbReference type="InterPro" id="IPR001245">
    <property type="entry name" value="Ser-Thr/Tyr_kinase_cat_dom"/>
</dbReference>
<evidence type="ECO:0000256" key="2">
    <source>
        <dbReference type="ARBA" id="ARBA00022527"/>
    </source>
</evidence>
<evidence type="ECO:0000313" key="20">
    <source>
        <dbReference type="Proteomes" id="UP000712600"/>
    </source>
</evidence>
<dbReference type="InterPro" id="IPR002902">
    <property type="entry name" value="GNK2"/>
</dbReference>
<feature type="signal peptide" evidence="16">
    <location>
        <begin position="1"/>
        <end position="23"/>
    </location>
</feature>
<keyword evidence="10" id="KW-0067">ATP-binding</keyword>
<dbReference type="EMBL" id="QGKX02001521">
    <property type="protein sequence ID" value="KAF3510195.1"/>
    <property type="molecule type" value="Genomic_DNA"/>
</dbReference>
<gene>
    <name evidence="19" type="ORF">F2Q69_00002732</name>
</gene>
<keyword evidence="7" id="KW-0677">Repeat</keyword>
<keyword evidence="2" id="KW-0723">Serine/threonine-protein kinase</keyword>
<feature type="domain" description="Gnk2-homologous" evidence="18">
    <location>
        <begin position="267"/>
        <end position="372"/>
    </location>
</feature>
<evidence type="ECO:0000259" key="17">
    <source>
        <dbReference type="PROSITE" id="PS50011"/>
    </source>
</evidence>
<dbReference type="InterPro" id="IPR038408">
    <property type="entry name" value="GNK2_sf"/>
</dbReference>
<keyword evidence="9" id="KW-0418">Kinase</keyword>
<feature type="domain" description="Gnk2-homologous" evidence="18">
    <location>
        <begin position="20"/>
        <end position="125"/>
    </location>
</feature>
<evidence type="ECO:0000256" key="10">
    <source>
        <dbReference type="ARBA" id="ARBA00022840"/>
    </source>
</evidence>
<evidence type="ECO:0000256" key="15">
    <source>
        <dbReference type="SAM" id="Phobius"/>
    </source>
</evidence>
<dbReference type="CDD" id="cd14066">
    <property type="entry name" value="STKc_IRAK"/>
    <property type="match status" value="1"/>
</dbReference>
<feature type="chain" id="PRO_5035920207" evidence="16">
    <location>
        <begin position="24"/>
        <end position="922"/>
    </location>
</feature>
<dbReference type="SUPFAM" id="SSF56112">
    <property type="entry name" value="Protein kinase-like (PK-like)"/>
    <property type="match status" value="1"/>
</dbReference>
<feature type="domain" description="Gnk2-homologous" evidence="18">
    <location>
        <begin position="385"/>
        <end position="492"/>
    </location>
</feature>
<dbReference type="InterPro" id="IPR011009">
    <property type="entry name" value="Kinase-like_dom_sf"/>
</dbReference>
<dbReference type="PANTHER" id="PTHR27002">
    <property type="entry name" value="RECEPTOR-LIKE SERINE/THREONINE-PROTEIN KINASE SD1-8"/>
    <property type="match status" value="1"/>
</dbReference>
<dbReference type="PROSITE" id="PS51473">
    <property type="entry name" value="GNK2"/>
    <property type="match status" value="4"/>
</dbReference>
<evidence type="ECO:0000256" key="9">
    <source>
        <dbReference type="ARBA" id="ARBA00022777"/>
    </source>
</evidence>
<dbReference type="PROSITE" id="PS00108">
    <property type="entry name" value="PROTEIN_KINASE_ST"/>
    <property type="match status" value="1"/>
</dbReference>
<reference evidence="19" key="1">
    <citation type="submission" date="2019-12" db="EMBL/GenBank/DDBJ databases">
        <title>Genome sequencing and annotation of Brassica cretica.</title>
        <authorList>
            <person name="Studholme D.J."/>
            <person name="Sarris P."/>
        </authorList>
    </citation>
    <scope>NUCLEOTIDE SEQUENCE</scope>
    <source>
        <strain evidence="19">PFS-109/04</strain>
        <tissue evidence="19">Leaf</tissue>
    </source>
</reference>
<sequence length="922" mass="102630">MKKIATIFLFISLLFETLNGVKAGFLCINGTLLANSSYGQNRNSVFSSLASQVITNRGFYNASLNSVHAVALCRRGYERQACINCVEKAIQLIKNICSNGVESFNWNGDDADHVSCLVRTTNHSTFQKLDLGPATLDESPLNIGSSAKNMTLFRQEWEATVNRTLEAATVNTSASVLKYYGVANAEFVEFPNVYMMMQCTPDITSGECKSCLEECVTYFRDVSWGKQGGTVGRPSCLFRWDLYPFYGAFANITRVPAPPGPLIPQAHAISVTSLKGDTFLANSSYGQNRDSLFSSLASQVITNRGFYNASLNSVRAVALCRRGYERQACINCVEKAIRLIKTSCSDRVESFDWDGDDADQVSCLVRTTNHSTFQKLDLGPATIDASPVNIDSSTKNMTLFRHEWEATVNRTLEAAIVNTSASVLKYYGVANAEFVEFPNVYMMMQCTPDITSGECKTCLEECVTYFRDVSWGKQGGTVGRPSCLFRWDLYPFYGAFANITRVPAPPGPLIPQEQAISVTSLKGTIIAIVVVPTVIHLFVLLGLIRAYRQIKKSKDETSEEDCISDSQFMLRFDLSMVLLATRDFSPENKIGQGGFGSVYKVKKTCIKSLDRSKILSYENCFYGILPSGQEIAVKRLTRGSGQGEMEFKNEVLLLTRLQHRNLVKLLGFCSEGEEDILIYEHVPNSSLDHFIFNEEKRVLLTWNVRYRIIEGVARGLLYLHEDSQLRIIHRDLKASNILLDADMNPKVSDFGMARLFNMDQTKGVTRRRVGTFGYMPPEYVKNGRFSAKTDVYSFGVVLLEMITGQNNKNYFESLGLPAYAWKCWVAGEAASIIDPVLSRTPTNEILRFIHIGLLCVQENVAKRPTMSLVIQWLGSDTIAIPLPTIAAFTTTELHRTDAMNQAKGEAGTLSLNKLSVSELSPR</sequence>
<dbReference type="FunFam" id="3.30.430.20:FF:000007">
    <property type="entry name" value="Cysteine-rich receptor-like protein kinase 11"/>
    <property type="match status" value="2"/>
</dbReference>
<evidence type="ECO:0000256" key="16">
    <source>
        <dbReference type="SAM" id="SignalP"/>
    </source>
</evidence>
<evidence type="ECO:0000256" key="12">
    <source>
        <dbReference type="ARBA" id="ARBA00023136"/>
    </source>
</evidence>
<proteinExistence type="predicted"/>
<dbReference type="GO" id="GO:0005886">
    <property type="term" value="C:plasma membrane"/>
    <property type="evidence" value="ECO:0007669"/>
    <property type="project" value="TreeGrafter"/>
</dbReference>
<dbReference type="FunFam" id="1.10.510.10:FF:000343">
    <property type="entry name" value="Cysteine-rich receptor-like protein kinase 28"/>
    <property type="match status" value="1"/>
</dbReference>
<dbReference type="PROSITE" id="PS50011">
    <property type="entry name" value="PROTEIN_KINASE_DOM"/>
    <property type="match status" value="1"/>
</dbReference>
<keyword evidence="5 15" id="KW-0812">Transmembrane</keyword>
<dbReference type="InterPro" id="IPR000719">
    <property type="entry name" value="Prot_kinase_dom"/>
</dbReference>
<evidence type="ECO:0000256" key="1">
    <source>
        <dbReference type="ARBA" id="ARBA00004167"/>
    </source>
</evidence>
<evidence type="ECO:0000313" key="19">
    <source>
        <dbReference type="EMBL" id="KAF3510195.1"/>
    </source>
</evidence>
<comment type="subcellular location">
    <subcellularLocation>
        <location evidence="1">Membrane</location>
        <topology evidence="1">Single-pass membrane protein</topology>
    </subcellularLocation>
</comment>
<evidence type="ECO:0000256" key="5">
    <source>
        <dbReference type="ARBA" id="ARBA00022692"/>
    </source>
</evidence>
<evidence type="ECO:0000256" key="14">
    <source>
        <dbReference type="ARBA" id="ARBA00023180"/>
    </source>
</evidence>
<evidence type="ECO:0000256" key="7">
    <source>
        <dbReference type="ARBA" id="ARBA00022737"/>
    </source>
</evidence>
<evidence type="ECO:0000256" key="6">
    <source>
        <dbReference type="ARBA" id="ARBA00022729"/>
    </source>
</evidence>
<feature type="transmembrane region" description="Helical" evidence="15">
    <location>
        <begin position="525"/>
        <end position="544"/>
    </location>
</feature>
<evidence type="ECO:0000256" key="8">
    <source>
        <dbReference type="ARBA" id="ARBA00022741"/>
    </source>
</evidence>
<evidence type="ECO:0000256" key="4">
    <source>
        <dbReference type="ARBA" id="ARBA00022679"/>
    </source>
</evidence>
<keyword evidence="14" id="KW-0325">Glycoprotein</keyword>
<evidence type="ECO:0000256" key="3">
    <source>
        <dbReference type="ARBA" id="ARBA00022553"/>
    </source>
</evidence>
<evidence type="ECO:0000256" key="11">
    <source>
        <dbReference type="ARBA" id="ARBA00022989"/>
    </source>
</evidence>
<dbReference type="PANTHER" id="PTHR27002:SF698">
    <property type="entry name" value="CYSTEINE-RICH RECEPTOR-LIKE PROTEIN KINASE 38"/>
    <property type="match status" value="1"/>
</dbReference>
<feature type="domain" description="Protein kinase" evidence="17">
    <location>
        <begin position="584"/>
        <end position="878"/>
    </location>
</feature>
<evidence type="ECO:0000259" key="18">
    <source>
        <dbReference type="PROSITE" id="PS51473"/>
    </source>
</evidence>
<dbReference type="Pfam" id="PF07714">
    <property type="entry name" value="PK_Tyr_Ser-Thr"/>
    <property type="match status" value="1"/>
</dbReference>
<keyword evidence="12 15" id="KW-0472">Membrane</keyword>
<name>A0A8S9P5Q1_BRACR</name>
<dbReference type="Gene3D" id="3.30.430.20">
    <property type="entry name" value="Gnk2 domain, C-X8-C-X2-C motif"/>
    <property type="match status" value="4"/>
</dbReference>
<dbReference type="Proteomes" id="UP000712600">
    <property type="component" value="Unassembled WGS sequence"/>
</dbReference>
<keyword evidence="13" id="KW-0675">Receptor</keyword>
<feature type="domain" description="Gnk2-homologous" evidence="18">
    <location>
        <begin position="138"/>
        <end position="245"/>
    </location>
</feature>
<keyword evidence="4" id="KW-0808">Transferase</keyword>
<dbReference type="SMART" id="SM00220">
    <property type="entry name" value="S_TKc"/>
    <property type="match status" value="1"/>
</dbReference>
<dbReference type="InterPro" id="IPR008271">
    <property type="entry name" value="Ser/Thr_kinase_AS"/>
</dbReference>
<keyword evidence="11 15" id="KW-1133">Transmembrane helix</keyword>
<dbReference type="GO" id="GO:0004674">
    <property type="term" value="F:protein serine/threonine kinase activity"/>
    <property type="evidence" value="ECO:0007669"/>
    <property type="project" value="UniProtKB-KW"/>
</dbReference>
<keyword evidence="8" id="KW-0547">Nucleotide-binding</keyword>
<dbReference type="Gene3D" id="3.30.200.20">
    <property type="entry name" value="Phosphorylase Kinase, domain 1"/>
    <property type="match status" value="1"/>
</dbReference>
<dbReference type="AlphaFoldDB" id="A0A8S9P5Q1"/>
<dbReference type="CDD" id="cd23509">
    <property type="entry name" value="Gnk2-like"/>
    <property type="match status" value="4"/>
</dbReference>
<organism evidence="19 20">
    <name type="scientific">Brassica cretica</name>
    <name type="common">Mustard</name>
    <dbReference type="NCBI Taxonomy" id="69181"/>
    <lineage>
        <taxon>Eukaryota</taxon>
        <taxon>Viridiplantae</taxon>
        <taxon>Streptophyta</taxon>
        <taxon>Embryophyta</taxon>
        <taxon>Tracheophyta</taxon>
        <taxon>Spermatophyta</taxon>
        <taxon>Magnoliopsida</taxon>
        <taxon>eudicotyledons</taxon>
        <taxon>Gunneridae</taxon>
        <taxon>Pentapetalae</taxon>
        <taxon>rosids</taxon>
        <taxon>malvids</taxon>
        <taxon>Brassicales</taxon>
        <taxon>Brassicaceae</taxon>
        <taxon>Brassiceae</taxon>
        <taxon>Brassica</taxon>
    </lineage>
</organism>
<protein>
    <submittedName>
        <fullName evidence="19">Uncharacterized protein</fullName>
    </submittedName>
</protein>
<accession>A0A8S9P5Q1</accession>
<keyword evidence="3" id="KW-0597">Phosphoprotein</keyword>
<dbReference type="GO" id="GO:0005524">
    <property type="term" value="F:ATP binding"/>
    <property type="evidence" value="ECO:0007669"/>
    <property type="project" value="UniProtKB-KW"/>
</dbReference>
<comment type="caution">
    <text evidence="19">The sequence shown here is derived from an EMBL/GenBank/DDBJ whole genome shotgun (WGS) entry which is preliminary data.</text>
</comment>